<name>A0ABD2IGF3_9BILA</name>
<dbReference type="EMBL" id="JBICBT010001330">
    <property type="protein sequence ID" value="KAL3072333.1"/>
    <property type="molecule type" value="Genomic_DNA"/>
</dbReference>
<feature type="compositionally biased region" description="Basic and acidic residues" evidence="1">
    <location>
        <begin position="27"/>
        <end position="40"/>
    </location>
</feature>
<evidence type="ECO:0000256" key="1">
    <source>
        <dbReference type="SAM" id="MobiDB-lite"/>
    </source>
</evidence>
<organism evidence="2 3">
    <name type="scientific">Heterodera trifolii</name>
    <dbReference type="NCBI Taxonomy" id="157864"/>
    <lineage>
        <taxon>Eukaryota</taxon>
        <taxon>Metazoa</taxon>
        <taxon>Ecdysozoa</taxon>
        <taxon>Nematoda</taxon>
        <taxon>Chromadorea</taxon>
        <taxon>Rhabditida</taxon>
        <taxon>Tylenchina</taxon>
        <taxon>Tylenchomorpha</taxon>
        <taxon>Tylenchoidea</taxon>
        <taxon>Heteroderidae</taxon>
        <taxon>Heteroderinae</taxon>
        <taxon>Heterodera</taxon>
    </lineage>
</organism>
<comment type="caution">
    <text evidence="2">The sequence shown here is derived from an EMBL/GenBank/DDBJ whole genome shotgun (WGS) entry which is preliminary data.</text>
</comment>
<dbReference type="AlphaFoldDB" id="A0ABD2IGF3"/>
<evidence type="ECO:0000313" key="2">
    <source>
        <dbReference type="EMBL" id="KAL3072333.1"/>
    </source>
</evidence>
<sequence>MDYQDKEDKNLESLLIDYLKSKEEMIESEKEYKKRPRDSDSDPLPMPLRLKALLNAIDEGKKQSGSKEEGEKAFINELENKHKNFYDPLLKEQQAFEERQRLCATAKNAFDAYIKMMEEEKS</sequence>
<keyword evidence="3" id="KW-1185">Reference proteome</keyword>
<protein>
    <submittedName>
        <fullName evidence="2">Uncharacterized protein</fullName>
    </submittedName>
</protein>
<proteinExistence type="predicted"/>
<evidence type="ECO:0000313" key="3">
    <source>
        <dbReference type="Proteomes" id="UP001620626"/>
    </source>
</evidence>
<accession>A0ABD2IGF3</accession>
<feature type="region of interest" description="Disordered" evidence="1">
    <location>
        <begin position="27"/>
        <end position="46"/>
    </location>
</feature>
<reference evidence="2 3" key="1">
    <citation type="submission" date="2024-10" db="EMBL/GenBank/DDBJ databases">
        <authorList>
            <person name="Kim D."/>
        </authorList>
    </citation>
    <scope>NUCLEOTIDE SEQUENCE [LARGE SCALE GENOMIC DNA]</scope>
    <source>
        <strain evidence="2">BH-2024</strain>
    </source>
</reference>
<gene>
    <name evidence="2" type="ORF">niasHT_034533</name>
</gene>
<dbReference type="Proteomes" id="UP001620626">
    <property type="component" value="Unassembled WGS sequence"/>
</dbReference>